<evidence type="ECO:0000256" key="1">
    <source>
        <dbReference type="SAM" id="MobiDB-lite"/>
    </source>
</evidence>
<dbReference type="EMBL" id="UINC01009874">
    <property type="protein sequence ID" value="SVA44150.1"/>
    <property type="molecule type" value="Genomic_DNA"/>
</dbReference>
<feature type="region of interest" description="Disordered" evidence="1">
    <location>
        <begin position="1"/>
        <end position="32"/>
    </location>
</feature>
<feature type="compositionally biased region" description="Basic and acidic residues" evidence="1">
    <location>
        <begin position="16"/>
        <end position="26"/>
    </location>
</feature>
<accession>A0A381VV35</accession>
<sequence>MGKPLPSLGELMFPLHHTDSKIDQANKRRGKR</sequence>
<proteinExistence type="predicted"/>
<dbReference type="AlphaFoldDB" id="A0A381VV35"/>
<reference evidence="2" key="1">
    <citation type="submission" date="2018-05" db="EMBL/GenBank/DDBJ databases">
        <authorList>
            <person name="Lanie J.A."/>
            <person name="Ng W.-L."/>
            <person name="Kazmierczak K.M."/>
            <person name="Andrzejewski T.M."/>
            <person name="Davidsen T.M."/>
            <person name="Wayne K.J."/>
            <person name="Tettelin H."/>
            <person name="Glass J.I."/>
            <person name="Rusch D."/>
            <person name="Podicherti R."/>
            <person name="Tsui H.-C.T."/>
            <person name="Winkler M.E."/>
        </authorList>
    </citation>
    <scope>NUCLEOTIDE SEQUENCE</scope>
</reference>
<organism evidence="2">
    <name type="scientific">marine metagenome</name>
    <dbReference type="NCBI Taxonomy" id="408172"/>
    <lineage>
        <taxon>unclassified sequences</taxon>
        <taxon>metagenomes</taxon>
        <taxon>ecological metagenomes</taxon>
    </lineage>
</organism>
<evidence type="ECO:0000313" key="2">
    <source>
        <dbReference type="EMBL" id="SVA44150.1"/>
    </source>
</evidence>
<protein>
    <submittedName>
        <fullName evidence="2">Uncharacterized protein</fullName>
    </submittedName>
</protein>
<gene>
    <name evidence="2" type="ORF">METZ01_LOCUS97004</name>
</gene>
<name>A0A381VV35_9ZZZZ</name>